<proteinExistence type="predicted"/>
<accession>A0AC34RHZ0</accession>
<reference evidence="2" key="1">
    <citation type="submission" date="2022-11" db="UniProtKB">
        <authorList>
            <consortium name="WormBaseParasite"/>
        </authorList>
    </citation>
    <scope>IDENTIFICATION</scope>
</reference>
<organism evidence="1 2">
    <name type="scientific">Panagrolaimus sp. JU765</name>
    <dbReference type="NCBI Taxonomy" id="591449"/>
    <lineage>
        <taxon>Eukaryota</taxon>
        <taxon>Metazoa</taxon>
        <taxon>Ecdysozoa</taxon>
        <taxon>Nematoda</taxon>
        <taxon>Chromadorea</taxon>
        <taxon>Rhabditida</taxon>
        <taxon>Tylenchina</taxon>
        <taxon>Panagrolaimomorpha</taxon>
        <taxon>Panagrolaimoidea</taxon>
        <taxon>Panagrolaimidae</taxon>
        <taxon>Panagrolaimus</taxon>
    </lineage>
</organism>
<sequence length="262" mass="29091">MSGGIYNAGYVPGPGYNGGAYDNYSMHYYGGPETANYGGGYRGYPQPSPPQPYRRSRTAPARTLPRNVPQPSSNYVRYRSPKGTADQGEYRYYRSFSGPAKRPTPLYKKRRVSQGPTRQSNYQETEFIDRPSSYYYGGGGIAGPYSAEQPAPTQTEWQGCVVGLVATFGILTLLLLVTIYYASRQAAWRKLDAYVGGLGAFLYIVVAFLESYFAACYPPNGKFHPEVCHRAEWIIACILAYFNIIAYLADFVLALRTGISLL</sequence>
<protein>
    <submittedName>
        <fullName evidence="2">MARVEL domain-containing protein</fullName>
    </submittedName>
</protein>
<evidence type="ECO:0000313" key="2">
    <source>
        <dbReference type="WBParaSite" id="JU765_v2.g6978.t1"/>
    </source>
</evidence>
<dbReference type="WBParaSite" id="JU765_v2.g6978.t1">
    <property type="protein sequence ID" value="JU765_v2.g6978.t1"/>
    <property type="gene ID" value="JU765_v2.g6978"/>
</dbReference>
<dbReference type="Proteomes" id="UP000887576">
    <property type="component" value="Unplaced"/>
</dbReference>
<name>A0AC34RHZ0_9BILA</name>
<evidence type="ECO:0000313" key="1">
    <source>
        <dbReference type="Proteomes" id="UP000887576"/>
    </source>
</evidence>